<dbReference type="InterPro" id="IPR036179">
    <property type="entry name" value="Ig-like_dom_sf"/>
</dbReference>
<keyword evidence="3" id="KW-0325">Glycoprotein</keyword>
<dbReference type="InterPro" id="IPR052598">
    <property type="entry name" value="IgSF_CEA-related"/>
</dbReference>
<feature type="domain" description="Ig-like" evidence="6">
    <location>
        <begin position="2"/>
        <end position="85"/>
    </location>
</feature>
<dbReference type="Pfam" id="PF13927">
    <property type="entry name" value="Ig_3"/>
    <property type="match status" value="1"/>
</dbReference>
<dbReference type="EMBL" id="KB112954">
    <property type="protein sequence ID" value="ELK24487.1"/>
    <property type="molecule type" value="Genomic_DNA"/>
</dbReference>
<gene>
    <name evidence="7" type="ORF">MDA_GLEAN10000392</name>
</gene>
<dbReference type="InterPro" id="IPR003599">
    <property type="entry name" value="Ig_sub"/>
</dbReference>
<sequence>MPTLRASNTTVMEHKDSVVLTCCTNAESIQWLFNGMNLRLTERMKLSSNNSTLTIDPVSREDAGNYQCEVSNPISCAKSDVVDLDVKY</sequence>
<dbReference type="FunFam" id="2.60.40.10:FF:000244">
    <property type="entry name" value="carcinoembryonic antigen-related cell adhesion molecule 16"/>
    <property type="match status" value="1"/>
</dbReference>
<evidence type="ECO:0000259" key="6">
    <source>
        <dbReference type="PROSITE" id="PS50835"/>
    </source>
</evidence>
<evidence type="ECO:0000256" key="3">
    <source>
        <dbReference type="ARBA" id="ARBA00023180"/>
    </source>
</evidence>
<protein>
    <submittedName>
        <fullName evidence="7">Carcinoembryonic antigen-related cell adhesion molecule 1</fullName>
    </submittedName>
</protein>
<reference evidence="8" key="1">
    <citation type="journal article" date="2013" name="Science">
        <title>Comparative analysis of bat genomes provides insight into the evolution of flight and immunity.</title>
        <authorList>
            <person name="Zhang G."/>
            <person name="Cowled C."/>
            <person name="Shi Z."/>
            <person name="Huang Z."/>
            <person name="Bishop-Lilly K.A."/>
            <person name="Fang X."/>
            <person name="Wynne J.W."/>
            <person name="Xiong Z."/>
            <person name="Baker M.L."/>
            <person name="Zhao W."/>
            <person name="Tachedjian M."/>
            <person name="Zhu Y."/>
            <person name="Zhou P."/>
            <person name="Jiang X."/>
            <person name="Ng J."/>
            <person name="Yang L."/>
            <person name="Wu L."/>
            <person name="Xiao J."/>
            <person name="Feng Y."/>
            <person name="Chen Y."/>
            <person name="Sun X."/>
            <person name="Zhang Y."/>
            <person name="Marsh G.A."/>
            <person name="Crameri G."/>
            <person name="Broder C.C."/>
            <person name="Frey K.G."/>
            <person name="Wang L.F."/>
            <person name="Wang J."/>
        </authorList>
    </citation>
    <scope>NUCLEOTIDE SEQUENCE [LARGE SCALE GENOMIC DNA]</scope>
</reference>
<dbReference type="SMART" id="SM00409">
    <property type="entry name" value="IG"/>
    <property type="match status" value="1"/>
</dbReference>
<evidence type="ECO:0000313" key="8">
    <source>
        <dbReference type="Proteomes" id="UP000010556"/>
    </source>
</evidence>
<proteinExistence type="inferred from homology"/>
<dbReference type="InterPro" id="IPR007110">
    <property type="entry name" value="Ig-like_dom"/>
</dbReference>
<evidence type="ECO:0000256" key="2">
    <source>
        <dbReference type="ARBA" id="ARBA00023157"/>
    </source>
</evidence>
<evidence type="ECO:0000256" key="4">
    <source>
        <dbReference type="ARBA" id="ARBA00023319"/>
    </source>
</evidence>
<dbReference type="PANTHER" id="PTHR44337:SF20">
    <property type="entry name" value="CARCINOEMBRYONIC ANTIGEN-RELATED CELL ADHESION MOLECULE 5-RELATED"/>
    <property type="match status" value="1"/>
</dbReference>
<name>L5LE82_MYODS</name>
<accession>L5LE82</accession>
<evidence type="ECO:0000256" key="5">
    <source>
        <dbReference type="ARBA" id="ARBA00038222"/>
    </source>
</evidence>
<evidence type="ECO:0000256" key="1">
    <source>
        <dbReference type="ARBA" id="ARBA00022729"/>
    </source>
</evidence>
<keyword evidence="4" id="KW-0393">Immunoglobulin domain</keyword>
<keyword evidence="8" id="KW-1185">Reference proteome</keyword>
<dbReference type="InterPro" id="IPR013783">
    <property type="entry name" value="Ig-like_fold"/>
</dbReference>
<dbReference type="InterPro" id="IPR003598">
    <property type="entry name" value="Ig_sub2"/>
</dbReference>
<dbReference type="AlphaFoldDB" id="L5LE82"/>
<evidence type="ECO:0000313" key="7">
    <source>
        <dbReference type="EMBL" id="ELK24487.1"/>
    </source>
</evidence>
<dbReference type="Proteomes" id="UP000010556">
    <property type="component" value="Unassembled WGS sequence"/>
</dbReference>
<dbReference type="PANTHER" id="PTHR44337">
    <property type="entry name" value="CARCINOEMBRYONIC ANTIGEN-RELATED CELL ADHESION MOLECULE 8"/>
    <property type="match status" value="1"/>
</dbReference>
<keyword evidence="2" id="KW-1015">Disulfide bond</keyword>
<dbReference type="SMART" id="SM00408">
    <property type="entry name" value="IGc2"/>
    <property type="match status" value="1"/>
</dbReference>
<dbReference type="SUPFAM" id="SSF48726">
    <property type="entry name" value="Immunoglobulin"/>
    <property type="match status" value="1"/>
</dbReference>
<dbReference type="GO" id="GO:0009986">
    <property type="term" value="C:cell surface"/>
    <property type="evidence" value="ECO:0007669"/>
    <property type="project" value="TreeGrafter"/>
</dbReference>
<keyword evidence="1" id="KW-0732">Signal</keyword>
<dbReference type="GO" id="GO:0007157">
    <property type="term" value="P:heterophilic cell-cell adhesion via plasma membrane cell adhesion molecules"/>
    <property type="evidence" value="ECO:0007669"/>
    <property type="project" value="TreeGrafter"/>
</dbReference>
<organism evidence="7 8">
    <name type="scientific">Myotis davidii</name>
    <name type="common">David's myotis</name>
    <dbReference type="NCBI Taxonomy" id="225400"/>
    <lineage>
        <taxon>Eukaryota</taxon>
        <taxon>Metazoa</taxon>
        <taxon>Chordata</taxon>
        <taxon>Craniata</taxon>
        <taxon>Vertebrata</taxon>
        <taxon>Euteleostomi</taxon>
        <taxon>Mammalia</taxon>
        <taxon>Eutheria</taxon>
        <taxon>Laurasiatheria</taxon>
        <taxon>Chiroptera</taxon>
        <taxon>Yangochiroptera</taxon>
        <taxon>Vespertilionidae</taxon>
        <taxon>Myotis</taxon>
    </lineage>
</organism>
<comment type="similarity">
    <text evidence="5">Belongs to the immunoglobulin superfamily. CEA family.</text>
</comment>
<dbReference type="Gene3D" id="2.60.40.10">
    <property type="entry name" value="Immunoglobulins"/>
    <property type="match status" value="1"/>
</dbReference>
<dbReference type="PROSITE" id="PS50835">
    <property type="entry name" value="IG_LIKE"/>
    <property type="match status" value="1"/>
</dbReference>